<dbReference type="Gene3D" id="2.40.110.10">
    <property type="entry name" value="Butyryl-CoA Dehydrogenase, subunit A, domain 2"/>
    <property type="match status" value="1"/>
</dbReference>
<keyword evidence="2" id="KW-0285">Flavoprotein</keyword>
<dbReference type="GO" id="GO:0016627">
    <property type="term" value="F:oxidoreductase activity, acting on the CH-CH group of donors"/>
    <property type="evidence" value="ECO:0007669"/>
    <property type="project" value="InterPro"/>
</dbReference>
<dbReference type="FunFam" id="2.40.110.10:FF:000011">
    <property type="entry name" value="Acyl-CoA dehydrogenase FadE34"/>
    <property type="match status" value="1"/>
</dbReference>
<dbReference type="PANTHER" id="PTHR43292:SF4">
    <property type="entry name" value="ACYL-COA DEHYDROGENASE FADE34"/>
    <property type="match status" value="1"/>
</dbReference>
<sequence>MFQGMNFSPASLPPLVDELREEVRAFLYEETDWQPNSDFNAGASPAFSKRLAMRGWIGMTWPERYGGGGKSFLERYVVTEELLAAGAPVGCHWIADRQSGPLLLKFGTEAQRERFLPAIVRGDCFFSIGMSEPDTGSDLASIRTSAVRVDGGWRLNGSKIWTSGAHLNHYMVTLVRTAAPSENRHAGMSQFIVPIQDPNVTIRGIDNLAGESDFNQVFFDDVFIADELVVGQPGNGWAQVMSELAYERSGPER</sequence>
<dbReference type="EMBL" id="UINC01148639">
    <property type="protein sequence ID" value="SVD40642.1"/>
    <property type="molecule type" value="Genomic_DNA"/>
</dbReference>
<comment type="cofactor">
    <cofactor evidence="1">
        <name>FAD</name>
        <dbReference type="ChEBI" id="CHEBI:57692"/>
    </cofactor>
</comment>
<dbReference type="Pfam" id="PF02771">
    <property type="entry name" value="Acyl-CoA_dh_N"/>
    <property type="match status" value="1"/>
</dbReference>
<gene>
    <name evidence="7" type="ORF">METZ01_LOCUS393496</name>
</gene>
<evidence type="ECO:0000256" key="4">
    <source>
        <dbReference type="ARBA" id="ARBA00023002"/>
    </source>
</evidence>
<dbReference type="InterPro" id="IPR013786">
    <property type="entry name" value="AcylCoA_DH/ox_N"/>
</dbReference>
<evidence type="ECO:0000259" key="6">
    <source>
        <dbReference type="Pfam" id="PF02771"/>
    </source>
</evidence>
<reference evidence="7" key="1">
    <citation type="submission" date="2018-05" db="EMBL/GenBank/DDBJ databases">
        <authorList>
            <person name="Lanie J.A."/>
            <person name="Ng W.-L."/>
            <person name="Kazmierczak K.M."/>
            <person name="Andrzejewski T.M."/>
            <person name="Davidsen T.M."/>
            <person name="Wayne K.J."/>
            <person name="Tettelin H."/>
            <person name="Glass J.I."/>
            <person name="Rusch D."/>
            <person name="Podicherti R."/>
            <person name="Tsui H.-C.T."/>
            <person name="Winkler M.E."/>
        </authorList>
    </citation>
    <scope>NUCLEOTIDE SEQUENCE</scope>
</reference>
<feature type="domain" description="Acyl-CoA oxidase/dehydrogenase middle" evidence="5">
    <location>
        <begin position="128"/>
        <end position="222"/>
    </location>
</feature>
<evidence type="ECO:0000256" key="3">
    <source>
        <dbReference type="ARBA" id="ARBA00022827"/>
    </source>
</evidence>
<keyword evidence="3" id="KW-0274">FAD</keyword>
<dbReference type="InterPro" id="IPR046373">
    <property type="entry name" value="Acyl-CoA_Oxase/DH_mid-dom_sf"/>
</dbReference>
<dbReference type="GO" id="GO:0050660">
    <property type="term" value="F:flavin adenine dinucleotide binding"/>
    <property type="evidence" value="ECO:0007669"/>
    <property type="project" value="InterPro"/>
</dbReference>
<dbReference type="AlphaFoldDB" id="A0A382V2D2"/>
<evidence type="ECO:0008006" key="8">
    <source>
        <dbReference type="Google" id="ProtNLM"/>
    </source>
</evidence>
<dbReference type="Pfam" id="PF02770">
    <property type="entry name" value="Acyl-CoA_dh_M"/>
    <property type="match status" value="1"/>
</dbReference>
<dbReference type="InterPro" id="IPR037069">
    <property type="entry name" value="AcylCoA_DH/ox_N_sf"/>
</dbReference>
<feature type="domain" description="Acyl-CoA dehydrogenase/oxidase N-terminal" evidence="6">
    <location>
        <begin position="18"/>
        <end position="123"/>
    </location>
</feature>
<dbReference type="InterPro" id="IPR006091">
    <property type="entry name" value="Acyl-CoA_Oxase/DH_mid-dom"/>
</dbReference>
<dbReference type="PANTHER" id="PTHR43292">
    <property type="entry name" value="ACYL-COA DEHYDROGENASE"/>
    <property type="match status" value="1"/>
</dbReference>
<accession>A0A382V2D2</accession>
<dbReference type="Gene3D" id="1.10.540.10">
    <property type="entry name" value="Acyl-CoA dehydrogenase/oxidase, N-terminal domain"/>
    <property type="match status" value="1"/>
</dbReference>
<evidence type="ECO:0000313" key="7">
    <source>
        <dbReference type="EMBL" id="SVD40642.1"/>
    </source>
</evidence>
<dbReference type="GO" id="GO:0005886">
    <property type="term" value="C:plasma membrane"/>
    <property type="evidence" value="ECO:0007669"/>
    <property type="project" value="TreeGrafter"/>
</dbReference>
<name>A0A382V2D2_9ZZZZ</name>
<protein>
    <recommendedName>
        <fullName evidence="8">Acyl-CoA dehydrogenase/oxidase N-terminal domain-containing protein</fullName>
    </recommendedName>
</protein>
<evidence type="ECO:0000259" key="5">
    <source>
        <dbReference type="Pfam" id="PF02770"/>
    </source>
</evidence>
<dbReference type="InterPro" id="IPR009100">
    <property type="entry name" value="AcylCoA_DH/oxidase_NM_dom_sf"/>
</dbReference>
<proteinExistence type="predicted"/>
<evidence type="ECO:0000256" key="2">
    <source>
        <dbReference type="ARBA" id="ARBA00022630"/>
    </source>
</evidence>
<organism evidence="7">
    <name type="scientific">marine metagenome</name>
    <dbReference type="NCBI Taxonomy" id="408172"/>
    <lineage>
        <taxon>unclassified sequences</taxon>
        <taxon>metagenomes</taxon>
        <taxon>ecological metagenomes</taxon>
    </lineage>
</organism>
<dbReference type="SUPFAM" id="SSF56645">
    <property type="entry name" value="Acyl-CoA dehydrogenase NM domain-like"/>
    <property type="match status" value="1"/>
</dbReference>
<feature type="non-terminal residue" evidence="7">
    <location>
        <position position="253"/>
    </location>
</feature>
<dbReference type="InterPro" id="IPR052161">
    <property type="entry name" value="Mycobact_Acyl-CoA_DH"/>
</dbReference>
<evidence type="ECO:0000256" key="1">
    <source>
        <dbReference type="ARBA" id="ARBA00001974"/>
    </source>
</evidence>
<keyword evidence="4" id="KW-0560">Oxidoreductase</keyword>